<protein>
    <submittedName>
        <fullName evidence="2">Uncharacterized protein</fullName>
    </submittedName>
</protein>
<reference evidence="2" key="1">
    <citation type="submission" date="2023-07" db="EMBL/GenBank/DDBJ databases">
        <authorList>
            <consortium name="AG Swart"/>
            <person name="Singh M."/>
            <person name="Singh A."/>
            <person name="Seah K."/>
            <person name="Emmerich C."/>
        </authorList>
    </citation>
    <scope>NUCLEOTIDE SEQUENCE</scope>
    <source>
        <strain evidence="2">DP1</strain>
    </source>
</reference>
<name>A0AAD1XLJ8_EUPCR</name>
<feature type="compositionally biased region" description="Basic residues" evidence="1">
    <location>
        <begin position="152"/>
        <end position="162"/>
    </location>
</feature>
<dbReference type="Proteomes" id="UP001295684">
    <property type="component" value="Unassembled WGS sequence"/>
</dbReference>
<evidence type="ECO:0000256" key="1">
    <source>
        <dbReference type="SAM" id="MobiDB-lite"/>
    </source>
</evidence>
<evidence type="ECO:0000313" key="3">
    <source>
        <dbReference type="Proteomes" id="UP001295684"/>
    </source>
</evidence>
<feature type="region of interest" description="Disordered" evidence="1">
    <location>
        <begin position="43"/>
        <end position="63"/>
    </location>
</feature>
<comment type="caution">
    <text evidence="2">The sequence shown here is derived from an EMBL/GenBank/DDBJ whole genome shotgun (WGS) entry which is preliminary data.</text>
</comment>
<evidence type="ECO:0000313" key="2">
    <source>
        <dbReference type="EMBL" id="CAI2375071.1"/>
    </source>
</evidence>
<proteinExistence type="predicted"/>
<dbReference type="EMBL" id="CAMPGE010016519">
    <property type="protein sequence ID" value="CAI2375071.1"/>
    <property type="molecule type" value="Genomic_DNA"/>
</dbReference>
<sequence>MHRKSFSTSSSRAAGINTDTLSQIDTCGKGGWFMRVSKRQYPSLRHGENSDSTIRTPSTLQHPQPTEMAFEIDKYNSLGTLRSSLVKQFKKSKSKPLKNKNQKVKPLLLITKPESVEKSKIYNFRSSSAQRRSMLSKLKEIKSMPPQTSRTKPMRMKSKKKSPTNDLISISPSEVKSSTFYAQRLSMQKPPASYLDSQRPNMAPHLFFRDLHKSSRVQELFNEFQEKDKKYKVCSHILFNGNIKPLSEHEHRYKDCIVNRPRDYRDSTANYMGDNINTCIRSFLRNHRDEADKGIFDDLRPRETYNMN</sequence>
<dbReference type="AlphaFoldDB" id="A0AAD1XLJ8"/>
<organism evidence="2 3">
    <name type="scientific">Euplotes crassus</name>
    <dbReference type="NCBI Taxonomy" id="5936"/>
    <lineage>
        <taxon>Eukaryota</taxon>
        <taxon>Sar</taxon>
        <taxon>Alveolata</taxon>
        <taxon>Ciliophora</taxon>
        <taxon>Intramacronucleata</taxon>
        <taxon>Spirotrichea</taxon>
        <taxon>Hypotrichia</taxon>
        <taxon>Euplotida</taxon>
        <taxon>Euplotidae</taxon>
        <taxon>Moneuplotes</taxon>
    </lineage>
</organism>
<keyword evidence="3" id="KW-1185">Reference proteome</keyword>
<accession>A0AAD1XLJ8</accession>
<feature type="compositionally biased region" description="Polar residues" evidence="1">
    <location>
        <begin position="50"/>
        <end position="63"/>
    </location>
</feature>
<feature type="region of interest" description="Disordered" evidence="1">
    <location>
        <begin position="143"/>
        <end position="169"/>
    </location>
</feature>
<gene>
    <name evidence="2" type="ORF">ECRASSUSDP1_LOCUS16431</name>
</gene>